<gene>
    <name evidence="1" type="ORF">V6N12_066558</name>
</gene>
<organism evidence="1 2">
    <name type="scientific">Hibiscus sabdariffa</name>
    <name type="common">roselle</name>
    <dbReference type="NCBI Taxonomy" id="183260"/>
    <lineage>
        <taxon>Eukaryota</taxon>
        <taxon>Viridiplantae</taxon>
        <taxon>Streptophyta</taxon>
        <taxon>Embryophyta</taxon>
        <taxon>Tracheophyta</taxon>
        <taxon>Spermatophyta</taxon>
        <taxon>Magnoliopsida</taxon>
        <taxon>eudicotyledons</taxon>
        <taxon>Gunneridae</taxon>
        <taxon>Pentapetalae</taxon>
        <taxon>rosids</taxon>
        <taxon>malvids</taxon>
        <taxon>Malvales</taxon>
        <taxon>Malvaceae</taxon>
        <taxon>Malvoideae</taxon>
        <taxon>Hibiscus</taxon>
    </lineage>
</organism>
<protein>
    <submittedName>
        <fullName evidence="1">Uncharacterized protein</fullName>
    </submittedName>
</protein>
<sequence length="225" mass="24754">MLFFYEDSFLSLSNRGLVADTKLHQQYFPLLVSQSVPFSTSSVVPMNLQESTTSLTCESPSGGLPMSPHIVNSQQNAVDYVLERSLELEPVPCPDAEDINGACAESRLASLGGFLESQPVESQVVSPHVATTQHNAVDSVLERSLELEPVFSPNVENIDGAFIDEQSEFSQQSIHVQNESSRLEFVSEQSESSRQAVIVPTISNDLNVYSMITRSKNGIRKPKVY</sequence>
<evidence type="ECO:0000313" key="2">
    <source>
        <dbReference type="Proteomes" id="UP001472677"/>
    </source>
</evidence>
<accession>A0ABR2CSU9</accession>
<dbReference type="Proteomes" id="UP001472677">
    <property type="component" value="Unassembled WGS sequence"/>
</dbReference>
<dbReference type="EMBL" id="JBBPBM010000046">
    <property type="protein sequence ID" value="KAK8521988.1"/>
    <property type="molecule type" value="Genomic_DNA"/>
</dbReference>
<comment type="caution">
    <text evidence="1">The sequence shown here is derived from an EMBL/GenBank/DDBJ whole genome shotgun (WGS) entry which is preliminary data.</text>
</comment>
<name>A0ABR2CSU9_9ROSI</name>
<keyword evidence="2" id="KW-1185">Reference proteome</keyword>
<proteinExistence type="predicted"/>
<reference evidence="1 2" key="1">
    <citation type="journal article" date="2024" name="G3 (Bethesda)">
        <title>Genome assembly of Hibiscus sabdariffa L. provides insights into metabolisms of medicinal natural products.</title>
        <authorList>
            <person name="Kim T."/>
        </authorList>
    </citation>
    <scope>NUCLEOTIDE SEQUENCE [LARGE SCALE GENOMIC DNA]</scope>
    <source>
        <strain evidence="1">TK-2024</strain>
        <tissue evidence="1">Old leaves</tissue>
    </source>
</reference>
<evidence type="ECO:0000313" key="1">
    <source>
        <dbReference type="EMBL" id="KAK8521988.1"/>
    </source>
</evidence>